<dbReference type="Gene3D" id="3.40.50.410">
    <property type="entry name" value="von Willebrand factor, type A domain"/>
    <property type="match status" value="1"/>
</dbReference>
<dbReference type="SMART" id="SM00327">
    <property type="entry name" value="VWA"/>
    <property type="match status" value="1"/>
</dbReference>
<feature type="transmembrane region" description="Helical" evidence="2">
    <location>
        <begin position="38"/>
        <end position="62"/>
    </location>
</feature>
<dbReference type="PANTHER" id="PTHR10579:SF43">
    <property type="entry name" value="ZINC FINGER (C3HC4-TYPE RING FINGER) FAMILY PROTEIN"/>
    <property type="match status" value="1"/>
</dbReference>
<evidence type="ECO:0000256" key="1">
    <source>
        <dbReference type="SAM" id="MobiDB-lite"/>
    </source>
</evidence>
<gene>
    <name evidence="4" type="ORF">M5X09_04770</name>
</gene>
<feature type="transmembrane region" description="Helical" evidence="2">
    <location>
        <begin position="308"/>
        <end position="332"/>
    </location>
</feature>
<feature type="region of interest" description="Disordered" evidence="1">
    <location>
        <begin position="407"/>
        <end position="427"/>
    </location>
</feature>
<evidence type="ECO:0000259" key="3">
    <source>
        <dbReference type="PROSITE" id="PS50234"/>
    </source>
</evidence>
<dbReference type="CDD" id="cd00198">
    <property type="entry name" value="vWFA"/>
    <property type="match status" value="1"/>
</dbReference>
<feature type="transmembrane region" description="Helical" evidence="2">
    <location>
        <begin position="341"/>
        <end position="360"/>
    </location>
</feature>
<dbReference type="InterPro" id="IPR051266">
    <property type="entry name" value="CLCR"/>
</dbReference>
<dbReference type="Pfam" id="PF00092">
    <property type="entry name" value="VWA"/>
    <property type="match status" value="1"/>
</dbReference>
<dbReference type="InterPro" id="IPR002035">
    <property type="entry name" value="VWF_A"/>
</dbReference>
<feature type="compositionally biased region" description="Basic and acidic residues" evidence="1">
    <location>
        <begin position="414"/>
        <end position="427"/>
    </location>
</feature>
<comment type="caution">
    <text evidence="4">The sequence shown here is derived from an EMBL/GenBank/DDBJ whole genome shotgun (WGS) entry which is preliminary data.</text>
</comment>
<keyword evidence="5" id="KW-1185">Reference proteome</keyword>
<dbReference type="EMBL" id="JAMDLW010000004">
    <property type="protein sequence ID" value="MCY9518994.1"/>
    <property type="molecule type" value="Genomic_DNA"/>
</dbReference>
<proteinExistence type="predicted"/>
<keyword evidence="2" id="KW-1133">Transmembrane helix</keyword>
<dbReference type="PROSITE" id="PS51257">
    <property type="entry name" value="PROKAR_LIPOPROTEIN"/>
    <property type="match status" value="1"/>
</dbReference>
<evidence type="ECO:0000313" key="4">
    <source>
        <dbReference type="EMBL" id="MCY9518994.1"/>
    </source>
</evidence>
<accession>A0ABT4DNQ4</accession>
<protein>
    <submittedName>
        <fullName evidence="4">VWA domain-containing protein</fullName>
    </submittedName>
</protein>
<dbReference type="SUPFAM" id="SSF53300">
    <property type="entry name" value="vWA-like"/>
    <property type="match status" value="1"/>
</dbReference>
<feature type="transmembrane region" description="Helical" evidence="2">
    <location>
        <begin position="82"/>
        <end position="102"/>
    </location>
</feature>
<organism evidence="4 5">
    <name type="scientific">Paenibacillus apiarius</name>
    <dbReference type="NCBI Taxonomy" id="46240"/>
    <lineage>
        <taxon>Bacteria</taxon>
        <taxon>Bacillati</taxon>
        <taxon>Bacillota</taxon>
        <taxon>Bacilli</taxon>
        <taxon>Bacillales</taxon>
        <taxon>Paenibacillaceae</taxon>
        <taxon>Paenibacillus</taxon>
    </lineage>
</organism>
<dbReference type="PROSITE" id="PS50234">
    <property type="entry name" value="VWFA"/>
    <property type="match status" value="1"/>
</dbReference>
<name>A0ABT4DNQ4_9BACL</name>
<keyword evidence="2" id="KW-0812">Transmembrane</keyword>
<feature type="transmembrane region" description="Helical" evidence="2">
    <location>
        <begin position="372"/>
        <end position="391"/>
    </location>
</feature>
<evidence type="ECO:0000313" key="5">
    <source>
        <dbReference type="Proteomes" id="UP001207626"/>
    </source>
</evidence>
<keyword evidence="2" id="KW-0472">Membrane</keyword>
<dbReference type="InterPro" id="IPR036465">
    <property type="entry name" value="vWFA_dom_sf"/>
</dbReference>
<dbReference type="PANTHER" id="PTHR10579">
    <property type="entry name" value="CALCIUM-ACTIVATED CHLORIDE CHANNEL REGULATOR"/>
    <property type="match status" value="1"/>
</dbReference>
<feature type="domain" description="VWFA" evidence="3">
    <location>
        <begin position="114"/>
        <end position="286"/>
    </location>
</feature>
<dbReference type="Proteomes" id="UP001207626">
    <property type="component" value="Unassembled WGS sequence"/>
</dbReference>
<dbReference type="RefSeq" id="WP_087435058.1">
    <property type="nucleotide sequence ID" value="NZ_JAMDLV010000005.1"/>
</dbReference>
<reference evidence="4 5" key="1">
    <citation type="submission" date="2022-05" db="EMBL/GenBank/DDBJ databases">
        <title>Genome Sequencing of Bee-Associated Microbes.</title>
        <authorList>
            <person name="Dunlap C."/>
        </authorList>
    </citation>
    <scope>NUCLEOTIDE SEQUENCE [LARGE SCALE GENOMIC DNA]</scope>
    <source>
        <strain evidence="4 5">NRRL NRS-1438</strain>
    </source>
</reference>
<sequence length="427" mass="46149">MNRKVNMLMLLFSLIGGAVGFACGEWLLHSLLGEWPNIVVVGLYFGIIAFFIGLFCLIAELISPRLNGSSWRQRYAGASWKLLVPATLVMLFVAGLALEFVYQLDVGGSKPIKDIALVIDHSRSMQQNDPHNQRYEAAKRMIAEMDSDKRVAVIAFDDRAELLQPFTQVKGQAEKDAIYAKMDAIDSLGGGTDIGLALSEAMKQIQDNEDAGRGTMVVLLSDGVSDLNTSQALAEYRQRSIAVNTIGLNLVNGDGAILLKEIASLTGGQYYDVAKADELSFVFNTIYSTIGDRTLVTERTGTVQDSGYYMALRLVALTLIGAALGLALGLVFDNRYLARSFAIGGAVAGLIAGALLEAGLTGRPFTDGLCRLLADLVLAGVISLFTLIVPVKESYVPREERHRRISAGRAADGVAERKQDSRSSRGF</sequence>
<evidence type="ECO:0000256" key="2">
    <source>
        <dbReference type="SAM" id="Phobius"/>
    </source>
</evidence>